<dbReference type="PANTHER" id="PTHR13610">
    <property type="entry name" value="METHYLTRANSFERASE DOMAIN-CONTAINING PROTEIN"/>
    <property type="match status" value="1"/>
</dbReference>
<evidence type="ECO:0000313" key="5">
    <source>
        <dbReference type="Proteomes" id="UP000231407"/>
    </source>
</evidence>
<name>A0A2M7ARD1_9BACT</name>
<gene>
    <name evidence="4" type="ORF">COS78_03685</name>
</gene>
<proteinExistence type="predicted"/>
<sequence>MLYLLYLLLFFLLGLAIVLIAYQIYINVLQLGAIYYPTPDSAVTQMLKLSRTGPQDTLIDLGSGDGRILLAAARLGAVTIGYEINPFLIWLSRHRIHQAKLDKMATVYWKSFWQADFRQATVVTVYLLPHLMNRLQRLLEKEINHPIRLVTNDYPFRKLSPAKHYHQIYLYYFKASLH</sequence>
<comment type="caution">
    <text evidence="4">The sequence shown here is derived from an EMBL/GenBank/DDBJ whole genome shotgun (WGS) entry which is preliminary data.</text>
</comment>
<accession>A0A2M7ARD1</accession>
<keyword evidence="1" id="KW-0489">Methyltransferase</keyword>
<dbReference type="EMBL" id="PEWA01000051">
    <property type="protein sequence ID" value="PIU73188.1"/>
    <property type="molecule type" value="Genomic_DNA"/>
</dbReference>
<reference evidence="5" key="1">
    <citation type="submission" date="2017-09" db="EMBL/GenBank/DDBJ databases">
        <title>Depth-based differentiation of microbial function through sediment-hosted aquifers and enrichment of novel symbionts in the deep terrestrial subsurface.</title>
        <authorList>
            <person name="Probst A.J."/>
            <person name="Ladd B."/>
            <person name="Jarett J.K."/>
            <person name="Geller-Mcgrath D.E."/>
            <person name="Sieber C.M.K."/>
            <person name="Emerson J.B."/>
            <person name="Anantharaman K."/>
            <person name="Thomas B.C."/>
            <person name="Malmstrom R."/>
            <person name="Stieglmeier M."/>
            <person name="Klingl A."/>
            <person name="Woyke T."/>
            <person name="Ryan C.M."/>
            <person name="Banfield J.F."/>
        </authorList>
    </citation>
    <scope>NUCLEOTIDE SEQUENCE [LARGE SCALE GENOMIC DNA]</scope>
</reference>
<evidence type="ECO:0000256" key="2">
    <source>
        <dbReference type="ARBA" id="ARBA00022679"/>
    </source>
</evidence>
<keyword evidence="2" id="KW-0808">Transferase</keyword>
<dbReference type="InterPro" id="IPR026170">
    <property type="entry name" value="FAM173A/B"/>
</dbReference>
<dbReference type="Gene3D" id="3.40.50.150">
    <property type="entry name" value="Vaccinia Virus protein VP39"/>
    <property type="match status" value="1"/>
</dbReference>
<organism evidence="4 5">
    <name type="scientific">Candidatus Shapirobacteria bacterium CG06_land_8_20_14_3_00_40_12</name>
    <dbReference type="NCBI Taxonomy" id="1974881"/>
    <lineage>
        <taxon>Bacteria</taxon>
        <taxon>Candidatus Shapironibacteriota</taxon>
    </lineage>
</organism>
<evidence type="ECO:0008006" key="6">
    <source>
        <dbReference type="Google" id="ProtNLM"/>
    </source>
</evidence>
<dbReference type="Proteomes" id="UP000231407">
    <property type="component" value="Unassembled WGS sequence"/>
</dbReference>
<dbReference type="PANTHER" id="PTHR13610:SF9">
    <property type="entry name" value="FI06469P"/>
    <property type="match status" value="1"/>
</dbReference>
<dbReference type="SUPFAM" id="SSF53335">
    <property type="entry name" value="S-adenosyl-L-methionine-dependent methyltransferases"/>
    <property type="match status" value="1"/>
</dbReference>
<dbReference type="InterPro" id="IPR029063">
    <property type="entry name" value="SAM-dependent_MTases_sf"/>
</dbReference>
<dbReference type="AlphaFoldDB" id="A0A2M7ARD1"/>
<keyword evidence="3" id="KW-0949">S-adenosyl-L-methionine</keyword>
<evidence type="ECO:0000313" key="4">
    <source>
        <dbReference type="EMBL" id="PIU73188.1"/>
    </source>
</evidence>
<protein>
    <recommendedName>
        <fullName evidence="6">DOT1 domain-containing protein</fullName>
    </recommendedName>
</protein>
<dbReference type="GO" id="GO:0016279">
    <property type="term" value="F:protein-lysine N-methyltransferase activity"/>
    <property type="evidence" value="ECO:0007669"/>
    <property type="project" value="InterPro"/>
</dbReference>
<dbReference type="GO" id="GO:0032259">
    <property type="term" value="P:methylation"/>
    <property type="evidence" value="ECO:0007669"/>
    <property type="project" value="UniProtKB-KW"/>
</dbReference>
<dbReference type="CDD" id="cd02440">
    <property type="entry name" value="AdoMet_MTases"/>
    <property type="match status" value="1"/>
</dbReference>
<evidence type="ECO:0000256" key="1">
    <source>
        <dbReference type="ARBA" id="ARBA00022603"/>
    </source>
</evidence>
<evidence type="ECO:0000256" key="3">
    <source>
        <dbReference type="ARBA" id="ARBA00022691"/>
    </source>
</evidence>